<feature type="transmembrane region" description="Helical" evidence="8">
    <location>
        <begin position="178"/>
        <end position="201"/>
    </location>
</feature>
<feature type="transmembrane region" description="Helical" evidence="8">
    <location>
        <begin position="77"/>
        <end position="99"/>
    </location>
</feature>
<feature type="transmembrane region" description="Helical" evidence="8">
    <location>
        <begin position="40"/>
        <end position="57"/>
    </location>
</feature>
<reference evidence="9 10" key="1">
    <citation type="submission" date="2024-02" db="EMBL/GenBank/DDBJ databases">
        <authorList>
            <person name="Vignale AGUSTIN F."/>
            <person name="Sosa J E."/>
            <person name="Modenutti C."/>
        </authorList>
    </citation>
    <scope>NUCLEOTIDE SEQUENCE [LARGE SCALE GENOMIC DNA]</scope>
</reference>
<gene>
    <name evidence="9" type="ORF">ILEXP_LOCUS55251</name>
</gene>
<dbReference type="GO" id="GO:0005886">
    <property type="term" value="C:plasma membrane"/>
    <property type="evidence" value="ECO:0007669"/>
    <property type="project" value="UniProtKB-SubCell"/>
</dbReference>
<evidence type="ECO:0000256" key="6">
    <source>
        <dbReference type="ARBA" id="ARBA00022989"/>
    </source>
</evidence>
<dbReference type="PANTHER" id="PTHR47715">
    <property type="entry name" value="TRYPTOPHAN/TYROSINE PERMEASE"/>
    <property type="match status" value="1"/>
</dbReference>
<feature type="transmembrane region" description="Helical" evidence="8">
    <location>
        <begin position="136"/>
        <end position="157"/>
    </location>
</feature>
<dbReference type="AlphaFoldDB" id="A0ABC8UW03"/>
<keyword evidence="4" id="KW-0997">Cell inner membrane</keyword>
<dbReference type="InterPro" id="IPR018227">
    <property type="entry name" value="Amino_acid_transport_2"/>
</dbReference>
<evidence type="ECO:0000256" key="2">
    <source>
        <dbReference type="ARBA" id="ARBA00022448"/>
    </source>
</evidence>
<evidence type="ECO:0000313" key="10">
    <source>
        <dbReference type="Proteomes" id="UP001642360"/>
    </source>
</evidence>
<dbReference type="EMBL" id="CAUOFW020009135">
    <property type="protein sequence ID" value="CAK9184897.1"/>
    <property type="molecule type" value="Genomic_DNA"/>
</dbReference>
<keyword evidence="10" id="KW-1185">Reference proteome</keyword>
<keyword evidence="2" id="KW-0813">Transport</keyword>
<proteinExistence type="predicted"/>
<evidence type="ECO:0000256" key="4">
    <source>
        <dbReference type="ARBA" id="ARBA00022519"/>
    </source>
</evidence>
<accession>A0ABC8UW03</accession>
<protein>
    <submittedName>
        <fullName evidence="9">Uncharacterized protein</fullName>
    </submittedName>
</protein>
<evidence type="ECO:0000256" key="5">
    <source>
        <dbReference type="ARBA" id="ARBA00022692"/>
    </source>
</evidence>
<comment type="subcellular location">
    <subcellularLocation>
        <location evidence="1">Cell inner membrane</location>
        <topology evidence="1">Multi-pass membrane protein</topology>
    </subcellularLocation>
</comment>
<organism evidence="9 10">
    <name type="scientific">Ilex paraguariensis</name>
    <name type="common">yerba mate</name>
    <dbReference type="NCBI Taxonomy" id="185542"/>
    <lineage>
        <taxon>Eukaryota</taxon>
        <taxon>Viridiplantae</taxon>
        <taxon>Streptophyta</taxon>
        <taxon>Embryophyta</taxon>
        <taxon>Tracheophyta</taxon>
        <taxon>Spermatophyta</taxon>
        <taxon>Magnoliopsida</taxon>
        <taxon>eudicotyledons</taxon>
        <taxon>Gunneridae</taxon>
        <taxon>Pentapetalae</taxon>
        <taxon>asterids</taxon>
        <taxon>campanulids</taxon>
        <taxon>Aquifoliales</taxon>
        <taxon>Aquifoliaceae</taxon>
        <taxon>Ilex</taxon>
    </lineage>
</organism>
<evidence type="ECO:0000256" key="8">
    <source>
        <dbReference type="SAM" id="Phobius"/>
    </source>
</evidence>
<keyword evidence="6 8" id="KW-1133">Transmembrane helix</keyword>
<evidence type="ECO:0000256" key="1">
    <source>
        <dbReference type="ARBA" id="ARBA00004429"/>
    </source>
</evidence>
<keyword evidence="3" id="KW-1003">Cell membrane</keyword>
<dbReference type="Proteomes" id="UP001642360">
    <property type="component" value="Unassembled WGS sequence"/>
</dbReference>
<evidence type="ECO:0000313" key="9">
    <source>
        <dbReference type="EMBL" id="CAK9184897.1"/>
    </source>
</evidence>
<evidence type="ECO:0000256" key="3">
    <source>
        <dbReference type="ARBA" id="ARBA00022475"/>
    </source>
</evidence>
<dbReference type="Pfam" id="PF03222">
    <property type="entry name" value="Trp_Tyr_perm"/>
    <property type="match status" value="1"/>
</dbReference>
<comment type="caution">
    <text evidence="9">The sequence shown here is derived from an EMBL/GenBank/DDBJ whole genome shotgun (WGS) entry which is preliminary data.</text>
</comment>
<feature type="transmembrane region" description="Helical" evidence="8">
    <location>
        <begin position="106"/>
        <end position="130"/>
    </location>
</feature>
<evidence type="ECO:0000256" key="7">
    <source>
        <dbReference type="ARBA" id="ARBA00023136"/>
    </source>
</evidence>
<sequence length="311" mass="33422">MTMMATVAARDVINLESENKLRRKAFGELPISFNPCHHHLLGYVVSSIILVAEPTFATMKEDNVDEVSFTGLATKAFGSHAGSSIALVYASLSFSLLVAIDVANRFLCFLMLFSLTTLVAIGLSVGRTYIMGSFAYASWGLSSVLPAIRVTVLTLGFHVISPFVCKISGNTVNDARKAIFIGGFVPLVMVLSWNLIVLGLSGTHDVSSSGDPMSLLLSISSASLALATSFIGYAVSFPKQVVDTLELIFGKSYSKQTCNQSGTISVEDGVRKVGFVTYSGEHYLGNVGRFHMVDQGKFLPEKLNCYLVLAC</sequence>
<feature type="transmembrane region" description="Helical" evidence="8">
    <location>
        <begin position="213"/>
        <end position="235"/>
    </location>
</feature>
<keyword evidence="5 8" id="KW-0812">Transmembrane</keyword>
<keyword evidence="7 8" id="KW-0472">Membrane</keyword>
<dbReference type="PANTHER" id="PTHR47715:SF1">
    <property type="entry name" value="TRYPTOPHAN_TYROSINE PERMEASE"/>
    <property type="match status" value="1"/>
</dbReference>
<name>A0ABC8UW03_9AQUA</name>